<reference evidence="2 3" key="1">
    <citation type="submission" date="2020-08" db="EMBL/GenBank/DDBJ databases">
        <title>Genomic Encyclopedia of Type Strains, Phase IV (KMG-V): Genome sequencing to study the core and pangenomes of soil and plant-associated prokaryotes.</title>
        <authorList>
            <person name="Whitman W."/>
        </authorList>
    </citation>
    <scope>NUCLEOTIDE SEQUENCE [LARGE SCALE GENOMIC DNA]</scope>
    <source>
        <strain evidence="2 3">C11</strain>
    </source>
</reference>
<dbReference type="Proteomes" id="UP000536195">
    <property type="component" value="Unassembled WGS sequence"/>
</dbReference>
<proteinExistence type="predicted"/>
<feature type="domain" description="Endonuclease GajA/Old nuclease/RecF-like AAA" evidence="1">
    <location>
        <begin position="1"/>
        <end position="387"/>
    </location>
</feature>
<comment type="caution">
    <text evidence="2">The sequence shown here is derived from an EMBL/GenBank/DDBJ whole genome shotgun (WGS) entry which is preliminary data.</text>
</comment>
<sequence>MKIKKIKVSNFKSFESEEITFDDFNVIIGPNASGKSNFVEIFRFIKDVSRYGLENAVSMQGGIEFLKNLTIDKKEIEFELQFYNASGDVMDNKILEMRDILYKFKICFDDIEGQGYKISNEELVKTGAVFDIASTNAEEFLRKRAKMTVEEREQDCENSKKVEFRLKNENGEILVENSAEQYISSEEICPLLAMKKLIEKSNVPQNIQKNISIFPPNKLFLESAHIWKNLSELELENIAIYDFDPKLPKKAVPITGKTELEQDGSNLAIVLKQIFKNGGKDKLQGFIKDLLPAIGDIDVDKSTDKRMFFNICENQCSEKIPSCFISDGTINIISTIIALFFENNHIVIIEEPERNLHPKLMSKLAELLKDASKRKQIIITTHNPELVKYAGLDSLIFISRNESGHSQFSRPSDSEFLKLLLKEIGLDKAYIENLIKN</sequence>
<evidence type="ECO:0000259" key="1">
    <source>
        <dbReference type="Pfam" id="PF13175"/>
    </source>
</evidence>
<accession>A0A7J9S6W9</accession>
<dbReference type="InterPro" id="IPR014555">
    <property type="entry name" value="RecF-like"/>
</dbReference>
<dbReference type="PANTHER" id="PTHR40396">
    <property type="entry name" value="ATPASE-LIKE PROTEIN"/>
    <property type="match status" value="1"/>
</dbReference>
<dbReference type="InterPro" id="IPR041685">
    <property type="entry name" value="AAA_GajA/Old/RecF-like"/>
</dbReference>
<dbReference type="RefSeq" id="WP_184230013.1">
    <property type="nucleotide sequence ID" value="NZ_JACHEC010000002.1"/>
</dbReference>
<dbReference type="PIRSF" id="PIRSF029347">
    <property type="entry name" value="RecF"/>
    <property type="match status" value="1"/>
</dbReference>
<evidence type="ECO:0000313" key="3">
    <source>
        <dbReference type="Proteomes" id="UP000536195"/>
    </source>
</evidence>
<evidence type="ECO:0000313" key="2">
    <source>
        <dbReference type="EMBL" id="MBB6401604.1"/>
    </source>
</evidence>
<gene>
    <name evidence="2" type="ORF">HNP92_000909</name>
</gene>
<name>A0A7J9S6W9_METMI</name>
<protein>
    <submittedName>
        <fullName evidence="2">Putative ATPase</fullName>
    </submittedName>
</protein>
<dbReference type="Gene3D" id="3.40.50.300">
    <property type="entry name" value="P-loop containing nucleotide triphosphate hydrolases"/>
    <property type="match status" value="1"/>
</dbReference>
<dbReference type="InterPro" id="IPR027417">
    <property type="entry name" value="P-loop_NTPase"/>
</dbReference>
<dbReference type="Pfam" id="PF13175">
    <property type="entry name" value="AAA_15"/>
    <property type="match status" value="1"/>
</dbReference>
<dbReference type="AlphaFoldDB" id="A0A7J9S6W9"/>
<dbReference type="SUPFAM" id="SSF52540">
    <property type="entry name" value="P-loop containing nucleoside triphosphate hydrolases"/>
    <property type="match status" value="1"/>
</dbReference>
<dbReference type="PANTHER" id="PTHR40396:SF1">
    <property type="entry name" value="ATPASE AAA-TYPE CORE DOMAIN-CONTAINING PROTEIN"/>
    <property type="match status" value="1"/>
</dbReference>
<organism evidence="2 3">
    <name type="scientific">Methanococcus maripaludis</name>
    <name type="common">Methanococcus deltae</name>
    <dbReference type="NCBI Taxonomy" id="39152"/>
    <lineage>
        <taxon>Archaea</taxon>
        <taxon>Methanobacteriati</taxon>
        <taxon>Methanobacteriota</taxon>
        <taxon>Methanomada group</taxon>
        <taxon>Methanococci</taxon>
        <taxon>Methanococcales</taxon>
        <taxon>Methanococcaceae</taxon>
        <taxon>Methanococcus</taxon>
    </lineage>
</organism>
<dbReference type="EMBL" id="JACHEC010000002">
    <property type="protein sequence ID" value="MBB6401604.1"/>
    <property type="molecule type" value="Genomic_DNA"/>
</dbReference>